<keyword evidence="5" id="KW-0168">Coated pit</keyword>
<dbReference type="InterPro" id="IPR045192">
    <property type="entry name" value="AP180-like"/>
</dbReference>
<dbReference type="GO" id="GO:0005545">
    <property type="term" value="F:1-phosphatidylinositol binding"/>
    <property type="evidence" value="ECO:0007669"/>
    <property type="project" value="InterPro"/>
</dbReference>
<dbReference type="GO" id="GO:0032050">
    <property type="term" value="F:clathrin heavy chain binding"/>
    <property type="evidence" value="ECO:0007669"/>
    <property type="project" value="TreeGrafter"/>
</dbReference>
<dbReference type="SMART" id="SM00273">
    <property type="entry name" value="ENTH"/>
    <property type="match status" value="1"/>
</dbReference>
<keyword evidence="6" id="KW-0968">Cytoplasmic vesicle</keyword>
<sequence>MGSTGGLTAHKEMKQSARQFMAVASDKLKIVSANTIGKGDHHDLDIAIIKSTTSQFHVVPKEKHVRTLKGAVHPAQPRTQVGYVIGELVQRLHKATDWVTALKTLMVIHRLMRESDISFLEELLKYSESVTQGKGHVLNMDNFIDTTNIEGRFDMSEWVRAYGKYLDEQLEVYARINFYQEQEHSGEPSRMRSLNSTDLLFQLPFLQKLLERLMDCKPGVMSGRDPIVQGAVLVVLKESFKMYKAISEGLINLADRFFDMEFLEAQKGLDIYKESMVASDRLQAYYRAMEQIDDLRRAIQFPKLESPPADFVKQMENYVKDCPRPLDDQTAGSKKRSPPLRRGSKLAGGKRDAAPVGSAAGDPGMVVAFNKAAAPGAPAAPAASQPDLLGFDDLSVSSSSDAAPAVASGGGASSGGGGNMMDLLADLGAAPAPQPASPGFGGSTFGSAPANAGPVPGANPFGPQNGYMGAQQAQHTQQPPASKNPFGASFAQPSGPAGQGFGSSQAPALASSQAQGGFGGMPQMQSGFGGAPQQQQPQQQQQPVTGAPAGSAGFMGGLGPANTPLGKGVGPAPVAAGFKKDAATLDPFADLAGLKPSNATRVSPALKSMSPASNGSQTPPQAAMPPTQAAAFPGYSPSAQATGPKSESPGQFPVAASSAGGDFATHFEAHGNSGSLI</sequence>
<organism evidence="9 10">
    <name type="scientific">[Myrmecia] bisecta</name>
    <dbReference type="NCBI Taxonomy" id="41462"/>
    <lineage>
        <taxon>Eukaryota</taxon>
        <taxon>Viridiplantae</taxon>
        <taxon>Chlorophyta</taxon>
        <taxon>core chlorophytes</taxon>
        <taxon>Trebouxiophyceae</taxon>
        <taxon>Trebouxiales</taxon>
        <taxon>Trebouxiaceae</taxon>
        <taxon>Myrmecia</taxon>
    </lineage>
</organism>
<dbReference type="InterPro" id="IPR014712">
    <property type="entry name" value="ANTH_dom_sf"/>
</dbReference>
<feature type="compositionally biased region" description="Polar residues" evidence="7">
    <location>
        <begin position="637"/>
        <end position="649"/>
    </location>
</feature>
<feature type="region of interest" description="Disordered" evidence="7">
    <location>
        <begin position="601"/>
        <end position="658"/>
    </location>
</feature>
<dbReference type="Gene3D" id="1.20.58.150">
    <property type="entry name" value="ANTH domain"/>
    <property type="match status" value="1"/>
</dbReference>
<feature type="region of interest" description="Disordered" evidence="7">
    <location>
        <begin position="395"/>
        <end position="566"/>
    </location>
</feature>
<dbReference type="InterPro" id="IPR011417">
    <property type="entry name" value="ANTH_dom"/>
</dbReference>
<evidence type="ECO:0000313" key="10">
    <source>
        <dbReference type="Proteomes" id="UP001489004"/>
    </source>
</evidence>
<dbReference type="GO" id="GO:0005905">
    <property type="term" value="C:clathrin-coated pit"/>
    <property type="evidence" value="ECO:0007669"/>
    <property type="project" value="UniProtKB-SubCell"/>
</dbReference>
<feature type="compositionally biased region" description="Low complexity" evidence="7">
    <location>
        <begin position="617"/>
        <end position="633"/>
    </location>
</feature>
<proteinExistence type="predicted"/>
<feature type="compositionally biased region" description="Low complexity" evidence="7">
    <location>
        <begin position="502"/>
        <end position="515"/>
    </location>
</feature>
<feature type="compositionally biased region" description="Low complexity" evidence="7">
    <location>
        <begin position="395"/>
        <end position="407"/>
    </location>
</feature>
<dbReference type="PANTHER" id="PTHR22951">
    <property type="entry name" value="CLATHRIN ASSEMBLY PROTEIN"/>
    <property type="match status" value="1"/>
</dbReference>
<feature type="compositionally biased region" description="Low complexity" evidence="7">
    <location>
        <begin position="532"/>
        <end position="543"/>
    </location>
</feature>
<name>A0AAW1PE11_9CHLO</name>
<keyword evidence="10" id="KW-1185">Reference proteome</keyword>
<dbReference type="GO" id="GO:0048268">
    <property type="term" value="P:clathrin coat assembly"/>
    <property type="evidence" value="ECO:0007669"/>
    <property type="project" value="InterPro"/>
</dbReference>
<feature type="compositionally biased region" description="Gly residues" evidence="7">
    <location>
        <begin position="408"/>
        <end position="419"/>
    </location>
</feature>
<dbReference type="AlphaFoldDB" id="A0AAW1PE11"/>
<evidence type="ECO:0000256" key="1">
    <source>
        <dbReference type="ARBA" id="ARBA00004132"/>
    </source>
</evidence>
<feature type="compositionally biased region" description="Basic residues" evidence="7">
    <location>
        <begin position="333"/>
        <end position="344"/>
    </location>
</feature>
<dbReference type="SUPFAM" id="SSF48464">
    <property type="entry name" value="ENTH/VHS domain"/>
    <property type="match status" value="1"/>
</dbReference>
<evidence type="ECO:0000256" key="2">
    <source>
        <dbReference type="ARBA" id="ARBA00004600"/>
    </source>
</evidence>
<dbReference type="InterPro" id="IPR013809">
    <property type="entry name" value="ENTH"/>
</dbReference>
<evidence type="ECO:0000313" key="9">
    <source>
        <dbReference type="EMBL" id="KAK9806363.1"/>
    </source>
</evidence>
<dbReference type="GO" id="GO:0030136">
    <property type="term" value="C:clathrin-coated vesicle"/>
    <property type="evidence" value="ECO:0007669"/>
    <property type="project" value="UniProtKB-SubCell"/>
</dbReference>
<keyword evidence="3" id="KW-0254">Endocytosis</keyword>
<dbReference type="GO" id="GO:0000149">
    <property type="term" value="F:SNARE binding"/>
    <property type="evidence" value="ECO:0007669"/>
    <property type="project" value="TreeGrafter"/>
</dbReference>
<accession>A0AAW1PE11</accession>
<comment type="subcellular location">
    <subcellularLocation>
        <location evidence="1">Cytoplasmic vesicle</location>
        <location evidence="1">Clathrin-coated vesicle</location>
    </subcellularLocation>
    <subcellularLocation>
        <location evidence="2">Membrane</location>
        <location evidence="2">Clathrin-coated pit</location>
    </subcellularLocation>
</comment>
<evidence type="ECO:0000256" key="7">
    <source>
        <dbReference type="SAM" id="MobiDB-lite"/>
    </source>
</evidence>
<dbReference type="InterPro" id="IPR008942">
    <property type="entry name" value="ENTH_VHS"/>
</dbReference>
<feature type="region of interest" description="Disordered" evidence="7">
    <location>
        <begin position="322"/>
        <end position="359"/>
    </location>
</feature>
<dbReference type="Gene3D" id="1.25.40.90">
    <property type="match status" value="1"/>
</dbReference>
<comment type="caution">
    <text evidence="9">The sequence shown here is derived from an EMBL/GenBank/DDBJ whole genome shotgun (WGS) entry which is preliminary data.</text>
</comment>
<dbReference type="InterPro" id="IPR048050">
    <property type="entry name" value="ANTH_N_plant"/>
</dbReference>
<gene>
    <name evidence="9" type="ORF">WJX72_011503</name>
</gene>
<dbReference type="Proteomes" id="UP001489004">
    <property type="component" value="Unassembled WGS sequence"/>
</dbReference>
<evidence type="ECO:0000256" key="3">
    <source>
        <dbReference type="ARBA" id="ARBA00022583"/>
    </source>
</evidence>
<feature type="domain" description="ENTH" evidence="8">
    <location>
        <begin position="36"/>
        <end position="180"/>
    </location>
</feature>
<protein>
    <recommendedName>
        <fullName evidence="8">ENTH domain-containing protein</fullName>
    </recommendedName>
</protein>
<dbReference type="GO" id="GO:0072583">
    <property type="term" value="P:clathrin-dependent endocytosis"/>
    <property type="evidence" value="ECO:0007669"/>
    <property type="project" value="InterPro"/>
</dbReference>
<dbReference type="Pfam" id="PF07651">
    <property type="entry name" value="ANTH"/>
    <property type="match status" value="1"/>
</dbReference>
<keyword evidence="4" id="KW-0472">Membrane</keyword>
<dbReference type="PROSITE" id="PS50942">
    <property type="entry name" value="ENTH"/>
    <property type="match status" value="1"/>
</dbReference>
<dbReference type="EMBL" id="JALJOR010000014">
    <property type="protein sequence ID" value="KAK9806363.1"/>
    <property type="molecule type" value="Genomic_DNA"/>
</dbReference>
<dbReference type="SUPFAM" id="SSF89009">
    <property type="entry name" value="GAT-like domain"/>
    <property type="match status" value="1"/>
</dbReference>
<reference evidence="9 10" key="1">
    <citation type="journal article" date="2024" name="Nat. Commun.">
        <title>Phylogenomics reveals the evolutionary origins of lichenization in chlorophyte algae.</title>
        <authorList>
            <person name="Puginier C."/>
            <person name="Libourel C."/>
            <person name="Otte J."/>
            <person name="Skaloud P."/>
            <person name="Haon M."/>
            <person name="Grisel S."/>
            <person name="Petersen M."/>
            <person name="Berrin J.G."/>
            <person name="Delaux P.M."/>
            <person name="Dal Grande F."/>
            <person name="Keller J."/>
        </authorList>
    </citation>
    <scope>NUCLEOTIDE SEQUENCE [LARGE SCALE GENOMIC DNA]</scope>
    <source>
        <strain evidence="9 10">SAG 2043</strain>
    </source>
</reference>
<feature type="compositionally biased region" description="Low complexity" evidence="7">
    <location>
        <begin position="470"/>
        <end position="481"/>
    </location>
</feature>
<evidence type="ECO:0000256" key="5">
    <source>
        <dbReference type="ARBA" id="ARBA00023176"/>
    </source>
</evidence>
<dbReference type="CDD" id="cd03564">
    <property type="entry name" value="ANTH_N"/>
    <property type="match status" value="1"/>
</dbReference>
<feature type="compositionally biased region" description="Low complexity" evidence="7">
    <location>
        <begin position="446"/>
        <end position="463"/>
    </location>
</feature>
<dbReference type="GO" id="GO:0005546">
    <property type="term" value="F:phosphatidylinositol-4,5-bisphosphate binding"/>
    <property type="evidence" value="ECO:0007669"/>
    <property type="project" value="TreeGrafter"/>
</dbReference>
<dbReference type="GO" id="GO:0006900">
    <property type="term" value="P:vesicle budding from membrane"/>
    <property type="evidence" value="ECO:0007669"/>
    <property type="project" value="TreeGrafter"/>
</dbReference>
<evidence type="ECO:0000259" key="8">
    <source>
        <dbReference type="PROSITE" id="PS50942"/>
    </source>
</evidence>
<dbReference type="PANTHER" id="PTHR22951:SF5">
    <property type="entry name" value="PHOSPHATIDYLINOSITOL-BINDING CLATHRIN ASSEMBLY PROTEIN LAP"/>
    <property type="match status" value="1"/>
</dbReference>
<evidence type="ECO:0000256" key="4">
    <source>
        <dbReference type="ARBA" id="ARBA00023136"/>
    </source>
</evidence>
<evidence type="ECO:0000256" key="6">
    <source>
        <dbReference type="ARBA" id="ARBA00023329"/>
    </source>
</evidence>